<evidence type="ECO:0000313" key="3">
    <source>
        <dbReference type="EMBL" id="MFC4218781.1"/>
    </source>
</evidence>
<dbReference type="InterPro" id="IPR011042">
    <property type="entry name" value="6-blade_b-propeller_TolB-like"/>
</dbReference>
<dbReference type="RefSeq" id="WP_379762148.1">
    <property type="nucleotide sequence ID" value="NZ_JBHSCL010000002.1"/>
</dbReference>
<evidence type="ECO:0000256" key="2">
    <source>
        <dbReference type="SAM" id="SignalP"/>
    </source>
</evidence>
<organism evidence="3 4">
    <name type="scientific">Flagellimonas marina</name>
    <dbReference type="NCBI Taxonomy" id="1775168"/>
    <lineage>
        <taxon>Bacteria</taxon>
        <taxon>Pseudomonadati</taxon>
        <taxon>Bacteroidota</taxon>
        <taxon>Flavobacteriia</taxon>
        <taxon>Flavobacteriales</taxon>
        <taxon>Flavobacteriaceae</taxon>
        <taxon>Flagellimonas</taxon>
    </lineage>
</organism>
<dbReference type="InterPro" id="IPR011659">
    <property type="entry name" value="WD40"/>
</dbReference>
<dbReference type="Gene3D" id="2.120.10.30">
    <property type="entry name" value="TolB, C-terminal domain"/>
    <property type="match status" value="1"/>
</dbReference>
<proteinExistence type="predicted"/>
<sequence>MTKTFKIRSNQKNHLVFLAFTLLLIAGACRSKNQKTEGPNTSKEDNLYLGQKPPGSTPEPFAPGIVTSEDWEVSGVFTPDLNEFYFIRRDANKEKQEMVTLTNKDGQWHETATAPRRGQPFFSSDGETLYLSSWHRKRTETGEWSEMEALTSPFDTLPTMRLSVSDKGTYFFDEFKPDITGDIWYSQFIDGKHEEPKRLPNTINTGKSFHPFIAPDESYLIFDSEREGGYGDSDIYISFRQSDGSWDNPINLGDKINTEAWEACASITPDGKYLFFNRTVGPAANENDGYENVDIFWVDAGFIENLRNK</sequence>
<evidence type="ECO:0008006" key="5">
    <source>
        <dbReference type="Google" id="ProtNLM"/>
    </source>
</evidence>
<evidence type="ECO:0000256" key="1">
    <source>
        <dbReference type="SAM" id="MobiDB-lite"/>
    </source>
</evidence>
<feature type="chain" id="PRO_5046673855" description="WD40-like Beta Propeller Repeat" evidence="2">
    <location>
        <begin position="29"/>
        <end position="309"/>
    </location>
</feature>
<protein>
    <recommendedName>
        <fullName evidence="5">WD40-like Beta Propeller Repeat</fullName>
    </recommendedName>
</protein>
<evidence type="ECO:0000313" key="4">
    <source>
        <dbReference type="Proteomes" id="UP001595841"/>
    </source>
</evidence>
<dbReference type="PROSITE" id="PS51257">
    <property type="entry name" value="PROKAR_LIPOPROTEIN"/>
    <property type="match status" value="1"/>
</dbReference>
<gene>
    <name evidence="3" type="ORF">ACFOWS_01465</name>
</gene>
<dbReference type="Pfam" id="PF07676">
    <property type="entry name" value="PD40"/>
    <property type="match status" value="2"/>
</dbReference>
<name>A0ABV8PIC0_9FLAO</name>
<dbReference type="EMBL" id="JBHSCL010000002">
    <property type="protein sequence ID" value="MFC4218781.1"/>
    <property type="molecule type" value="Genomic_DNA"/>
</dbReference>
<accession>A0ABV8PIC0</accession>
<reference evidence="4" key="1">
    <citation type="journal article" date="2019" name="Int. J. Syst. Evol. Microbiol.">
        <title>The Global Catalogue of Microorganisms (GCM) 10K type strain sequencing project: providing services to taxonomists for standard genome sequencing and annotation.</title>
        <authorList>
            <consortium name="The Broad Institute Genomics Platform"/>
            <consortium name="The Broad Institute Genome Sequencing Center for Infectious Disease"/>
            <person name="Wu L."/>
            <person name="Ma J."/>
        </authorList>
    </citation>
    <scope>NUCLEOTIDE SEQUENCE [LARGE SCALE GENOMIC DNA]</scope>
    <source>
        <strain evidence="4">CGMCC 1.15774</strain>
    </source>
</reference>
<feature type="signal peptide" evidence="2">
    <location>
        <begin position="1"/>
        <end position="28"/>
    </location>
</feature>
<dbReference type="Proteomes" id="UP001595841">
    <property type="component" value="Unassembled WGS sequence"/>
</dbReference>
<dbReference type="SUPFAM" id="SSF82171">
    <property type="entry name" value="DPP6 N-terminal domain-like"/>
    <property type="match status" value="1"/>
</dbReference>
<keyword evidence="2" id="KW-0732">Signal</keyword>
<keyword evidence="4" id="KW-1185">Reference proteome</keyword>
<comment type="caution">
    <text evidence="3">The sequence shown here is derived from an EMBL/GenBank/DDBJ whole genome shotgun (WGS) entry which is preliminary data.</text>
</comment>
<feature type="region of interest" description="Disordered" evidence="1">
    <location>
        <begin position="32"/>
        <end position="63"/>
    </location>
</feature>